<evidence type="ECO:0000313" key="3">
    <source>
        <dbReference type="Proteomes" id="UP000037510"/>
    </source>
</evidence>
<sequence length="253" mass="29065">MQKLDRLMRIDKCKAINSSLKRINDISVCLIVVVFLSLIGMACTSEDFKELCFLGVALGVMAFTLELIACSSIVVYFCIRVRFVNSLIESYLKQDENVRKPMILDSAPIKYIRFLADTDNDFTTSQAHNYLKEIFSCFTMFQGLYRFQIYSLSQVASPVVFVIMDSFIAAFLAYRFQVFFYEVKRTKTLCIGVMAFQQDGPLRDKARTMLKMVEETPPTFSVYDMWEMNAGMFLTICSLVTGLIVTLIQFQFL</sequence>
<gene>
    <name evidence="2" type="ORF">OBRU01_19205</name>
</gene>
<accession>A0A0L7KXH1</accession>
<protein>
    <submittedName>
        <fullName evidence="2">Gustatory receptor 45</fullName>
    </submittedName>
</protein>
<proteinExistence type="predicted"/>
<dbReference type="Proteomes" id="UP000037510">
    <property type="component" value="Unassembled WGS sequence"/>
</dbReference>
<comment type="caution">
    <text evidence="2">The sequence shown here is derived from an EMBL/GenBank/DDBJ whole genome shotgun (WGS) entry which is preliminary data.</text>
</comment>
<keyword evidence="3" id="KW-1185">Reference proteome</keyword>
<name>A0A0L7KXH1_OPEBR</name>
<feature type="transmembrane region" description="Helical" evidence="1">
    <location>
        <begin position="54"/>
        <end position="79"/>
    </location>
</feature>
<reference evidence="2 3" key="1">
    <citation type="journal article" date="2015" name="Genome Biol. Evol.">
        <title>The genome of winter moth (Operophtera brumata) provides a genomic perspective on sexual dimorphism and phenology.</title>
        <authorList>
            <person name="Derks M.F."/>
            <person name="Smit S."/>
            <person name="Salis L."/>
            <person name="Schijlen E."/>
            <person name="Bossers A."/>
            <person name="Mateman C."/>
            <person name="Pijl A.S."/>
            <person name="de Ridder D."/>
            <person name="Groenen M.A."/>
            <person name="Visser M.E."/>
            <person name="Megens H.J."/>
        </authorList>
    </citation>
    <scope>NUCLEOTIDE SEQUENCE [LARGE SCALE GENOMIC DNA]</scope>
    <source>
        <strain evidence="2">WM2013NL</strain>
        <tissue evidence="2">Head and thorax</tissue>
    </source>
</reference>
<keyword evidence="1" id="KW-0472">Membrane</keyword>
<feature type="transmembrane region" description="Helical" evidence="1">
    <location>
        <begin position="230"/>
        <end position="250"/>
    </location>
</feature>
<evidence type="ECO:0000313" key="2">
    <source>
        <dbReference type="EMBL" id="KOB67830.1"/>
    </source>
</evidence>
<feature type="transmembrane region" description="Helical" evidence="1">
    <location>
        <begin position="23"/>
        <end position="42"/>
    </location>
</feature>
<keyword evidence="2" id="KW-0675">Receptor</keyword>
<keyword evidence="1" id="KW-0812">Transmembrane</keyword>
<dbReference type="EMBL" id="JTDY01004723">
    <property type="protein sequence ID" value="KOB67830.1"/>
    <property type="molecule type" value="Genomic_DNA"/>
</dbReference>
<organism evidence="2 3">
    <name type="scientific">Operophtera brumata</name>
    <name type="common">Winter moth</name>
    <name type="synonym">Phalaena brumata</name>
    <dbReference type="NCBI Taxonomy" id="104452"/>
    <lineage>
        <taxon>Eukaryota</taxon>
        <taxon>Metazoa</taxon>
        <taxon>Ecdysozoa</taxon>
        <taxon>Arthropoda</taxon>
        <taxon>Hexapoda</taxon>
        <taxon>Insecta</taxon>
        <taxon>Pterygota</taxon>
        <taxon>Neoptera</taxon>
        <taxon>Endopterygota</taxon>
        <taxon>Lepidoptera</taxon>
        <taxon>Glossata</taxon>
        <taxon>Ditrysia</taxon>
        <taxon>Geometroidea</taxon>
        <taxon>Geometridae</taxon>
        <taxon>Larentiinae</taxon>
        <taxon>Operophtera</taxon>
    </lineage>
</organism>
<feature type="transmembrane region" description="Helical" evidence="1">
    <location>
        <begin position="155"/>
        <end position="174"/>
    </location>
</feature>
<dbReference type="AlphaFoldDB" id="A0A0L7KXH1"/>
<evidence type="ECO:0000256" key="1">
    <source>
        <dbReference type="SAM" id="Phobius"/>
    </source>
</evidence>
<keyword evidence="1" id="KW-1133">Transmembrane helix</keyword>